<keyword evidence="2" id="KW-1185">Reference proteome</keyword>
<organism evidence="1 2">
    <name type="scientific">Durusdinium trenchii</name>
    <dbReference type="NCBI Taxonomy" id="1381693"/>
    <lineage>
        <taxon>Eukaryota</taxon>
        <taxon>Sar</taxon>
        <taxon>Alveolata</taxon>
        <taxon>Dinophyceae</taxon>
        <taxon>Suessiales</taxon>
        <taxon>Symbiodiniaceae</taxon>
        <taxon>Durusdinium</taxon>
    </lineage>
</organism>
<dbReference type="EMBL" id="CAXAMM010010224">
    <property type="protein sequence ID" value="CAK9022696.1"/>
    <property type="molecule type" value="Genomic_DNA"/>
</dbReference>
<name>A0ABP0K7B6_9DINO</name>
<accession>A0ABP0K7B6</accession>
<reference evidence="1 2" key="1">
    <citation type="submission" date="2024-02" db="EMBL/GenBank/DDBJ databases">
        <authorList>
            <person name="Chen Y."/>
            <person name="Shah S."/>
            <person name="Dougan E. K."/>
            <person name="Thang M."/>
            <person name="Chan C."/>
        </authorList>
    </citation>
    <scope>NUCLEOTIDE SEQUENCE [LARGE SCALE GENOMIC DNA]</scope>
</reference>
<protein>
    <submittedName>
        <fullName evidence="1">Uncharacterized protein</fullName>
    </submittedName>
</protein>
<proteinExistence type="predicted"/>
<evidence type="ECO:0000313" key="2">
    <source>
        <dbReference type="Proteomes" id="UP001642464"/>
    </source>
</evidence>
<comment type="caution">
    <text evidence="1">The sequence shown here is derived from an EMBL/GenBank/DDBJ whole genome shotgun (WGS) entry which is preliminary data.</text>
</comment>
<gene>
    <name evidence="1" type="ORF">SCF082_LOCUS15909</name>
</gene>
<evidence type="ECO:0000313" key="1">
    <source>
        <dbReference type="EMBL" id="CAK9022696.1"/>
    </source>
</evidence>
<dbReference type="Proteomes" id="UP001642464">
    <property type="component" value="Unassembled WGS sequence"/>
</dbReference>
<sequence length="361" mass="39436">MSATDWAAAALERDDVLSLAEAMCLWVKENRSDGLDWLRAAVAPAAFRVRDACGGQVLGCAWRGGGGDRGSPHCLLGGAAEVKDKDLAALRRAAARLRCGTAYRPCFGDGWEVSKADAPGTRAFHRSTMVYPEEMMFFMVKVMSPKRFQSLKKWSQRFRRMVKETLCWLFGYRRCESCFELSNAGWFDNDGCWYCEECQMNCVLDLFADEPVPAESWLQFSLRKVRQLPGSAASQLITCGCELVKAGGHVGLLGGQLLLVTSGAALRLACGKGSPPPGKATEEDRQKALADFEEPWVVVVVGGSFMPGDPVEVCTKGAKGWRGIVKAKTSEGFYTVEDESHKTHKVSSENLKVDSLTAPAL</sequence>